<name>A0A8S2DEP9_9BILA</name>
<sequence>MIDYKKYPRLSGSLRAHSGIAEKLHYRGDIDELQRRREQEKIKYEREYEVKWDNLVALIRTNIHDGQQESEKVEQNLKQLRKYALEFAGNDSTSDKIDDVCVYLIDMFRIVQQIQISHLKQLKLRFPTHTSMLVNQTFTLIRNLIDTQLNTDTFLEQYDQLKRSKTIDAHSTSSSSIFGDCTMYHALTITIPSRPWEQRLKYDQQWYEQNQKKKQVEDEKDKFNAYLNEPATKQSSKSSSTTSGSKYTTKWLEDSLKLILLSCNEKELRQQEFCNLVFENLLSKQTNDELQTSLCDILGYDQIEFVFELIQNRQDIINGILENAKAKPRQIIRNEPSSVQGDKQQPNLTLSITVQTEQEKKVEKQIRKQERKQQQQPQPSTTIDNLVTPEMLRYEREHQLLVAMSKRNDMLATISGSGSQPQYNQNVKYPFVFDQLQEIKRTTAYIGGQNLLLPENTQRKTANTHDFVHIPAGEQMKPADTRICKELVKIAELDQLGQIIFKHLKTLNLIQSIVYKTAYFTNENMLISAPTGAGKTNIAMLAIINELRKHYDTTNSILFDSDFKIIYIAPMKALASEMVDNFSKYLAPIGIIVKELTGDMQLTKNEIERTHMIITTPEKWDVVTRKSTGDTKLAQAVRLLIIDEIHLLHEDRGPVIEALVARTLRQVEQSQSMIRIVGLSATLPNYIDIALFLRVNLHKGLFFFDGRFRPVPLAQSFIGIKGGNKMLIQKNTDDICYEKVLEQIKNSKQQVLVFVHARNATVRTALQLLEYARNQGDVEHFIYKPENNEQSSNLQYQDALKHIQHSKNVQLRDLFPNGVAMHHAGMLRADRNLVEKYFHKGFIKVLVCTATLAWGVNLPAHAVIIKGTELYDSKKGSFVDLSILDVLQIFGRAGRPQFDTNGLGIIITSYDKLQHYLSLLTRQNPIESQFIQHLADNLNAEVVLGTVTNVQEACRWLQYTYLNIRMHRSPITYGINHHMQQLDPNLSSFQKDLIIKIARELDQAKMVRFEEKTEYLSPTDLGRTASYYYINYETIQTINEKLSDNQNMNDGQLVELASLADEFSQIKVRDDELDELDQLYASSCHLPVKGGTENIHGKVNILIQCHISRAQLKSFSLISDLSYVNQNVVRLVRALFDIVLKRAWAILSNRLLKLAKTIEQRMWDYINPLWQLSAHIPAEILQKLDDKRLTPDKILDMDAKDIGIMIHDQRYAKDVKQYAYNIPQLTIESQIQPITRTVLRIKLTITPNFKWSDKIHGQGSEHFWIWIEDPDTDKIYHSEYFIITKKQVKAQEPQLIVFTIPIIEPLANQYYVKAVSDKWLGSDATTIISFQNLILPEQHIPHTELLDLDPLPITALGNVGYESLFKFKHFNPIQTQLFHCLYHTDSNVLLGSPTGSGKTIAAEIAIFRVFNVYPQMKCVYIAPLKALVRERISDWKVRFEQQLGKKVIELTGDFTPDTRALMESDVIVTTPEKWDGLSRSWQTRTYVKQVALLIIDEIHMLGEDRGPVLEVIVSRTNFISSHTEQTLRIIGLSTAVANARDLADWLGIKTNLGLYNFRPSVRPVPLEAHIQGYPGKNYCPRMKVMNKPCYQAIRTHSPKKPVLIFVSSRRQTRLTAEDLMLHVINDDSPKQWLHMPEAEMTNLLTQVSEPNLKNTLSFGIGIHHAGLKDRDRHVVEELFVNQRIQILVATSTLAWGVNFPAHLVIVKGTEYYDGKTHRYVDFPITDVLQMMGRAGRPQFDDQGKAVIMVHDVKKNFYKKFLYEPFPVESSLLNVLSDHLNAEIVSGTISTKQEAMDYMTWTYFFRRLLVNPTYYNLEEVEEKLLNSYLSDIIHKSFSELEQANCLQIDQQDQRTINSTIYGRIASHYYISYKTIDMFQKRLQQQTTLIELLDIISSAEEYAELPVCSIDSVLEIKLFINRFVRHSEDEKNKVLAQTSLVTVNEYKYDDPHIKANLLIQAHFSRSELPNADYYTDLKSVLDQIIRIIQALLDVSAYNGFLQTTIWIINFLQMVIQARWLNDSDLLTLPSVEREHLSLFKIKTDYIDCLVKLCEVCDTGKLDVLVSMLSKQFQRSDIDKIYHHITKLPQIELTLNIKGWWENDPEINKHVDLITQPLSVKQANDKIIRLHADQEYLLNVQLKRINTIRRQDFRVISPQFSKPRDEGWFLILGDIDKSNLLALKRVSQPVRNQSQISITFMTPSEVGRLRLTLFLLSDSYLGFDQQYDMLIDIIKPSIQSQVNTELDPLRNELAQKLSELA</sequence>
<dbReference type="FunFam" id="2.60.40.150:FF:000004">
    <property type="entry name" value="RNA helicase, activating signal cointegrator 1"/>
    <property type="match status" value="1"/>
</dbReference>
<dbReference type="PROSITE" id="PS51192">
    <property type="entry name" value="HELICASE_ATP_BIND_1"/>
    <property type="match status" value="2"/>
</dbReference>
<dbReference type="InterPro" id="IPR014756">
    <property type="entry name" value="Ig_E-set"/>
</dbReference>
<dbReference type="GO" id="GO:0016787">
    <property type="term" value="F:hydrolase activity"/>
    <property type="evidence" value="ECO:0007669"/>
    <property type="project" value="UniProtKB-KW"/>
</dbReference>
<dbReference type="Gene3D" id="1.10.3380.10">
    <property type="entry name" value="Sec63 N-terminal domain-like domain"/>
    <property type="match status" value="2"/>
</dbReference>
<evidence type="ECO:0000256" key="4">
    <source>
        <dbReference type="ARBA" id="ARBA00022737"/>
    </source>
</evidence>
<dbReference type="Pfam" id="PF00270">
    <property type="entry name" value="DEAD"/>
    <property type="match status" value="2"/>
</dbReference>
<dbReference type="SMART" id="SM00382">
    <property type="entry name" value="AAA"/>
    <property type="match status" value="2"/>
</dbReference>
<dbReference type="InterPro" id="IPR036390">
    <property type="entry name" value="WH_DNA-bd_sf"/>
</dbReference>
<dbReference type="EMBL" id="CAJNOK010003685">
    <property type="protein sequence ID" value="CAF0910572.1"/>
    <property type="molecule type" value="Genomic_DNA"/>
</dbReference>
<evidence type="ECO:0000256" key="3">
    <source>
        <dbReference type="ARBA" id="ARBA00022490"/>
    </source>
</evidence>
<dbReference type="GO" id="GO:0180022">
    <property type="term" value="C:RQC-trigger complex"/>
    <property type="evidence" value="ECO:0007669"/>
    <property type="project" value="UniProtKB-ARBA"/>
</dbReference>
<keyword evidence="4" id="KW-0677">Repeat</keyword>
<dbReference type="InterPro" id="IPR057842">
    <property type="entry name" value="WH_MER3"/>
</dbReference>
<keyword evidence="10" id="KW-0234">DNA repair</keyword>
<dbReference type="SUPFAM" id="SSF52540">
    <property type="entry name" value="P-loop containing nucleoside triphosphate hydrolases"/>
    <property type="match status" value="3"/>
</dbReference>
<keyword evidence="3" id="KW-0963">Cytoplasm</keyword>
<dbReference type="InterPro" id="IPR050474">
    <property type="entry name" value="Hel308_SKI2-like"/>
</dbReference>
<evidence type="ECO:0008006" key="20">
    <source>
        <dbReference type="Google" id="ProtNLM"/>
    </source>
</evidence>
<dbReference type="SUPFAM" id="SSF46785">
    <property type="entry name" value="Winged helix' DNA-binding domain"/>
    <property type="match status" value="2"/>
</dbReference>
<reference evidence="17" key="1">
    <citation type="submission" date="2021-02" db="EMBL/GenBank/DDBJ databases">
        <authorList>
            <person name="Nowell W R."/>
        </authorList>
    </citation>
    <scope>NUCLEOTIDE SEQUENCE</scope>
</reference>
<dbReference type="Pfam" id="PF02889">
    <property type="entry name" value="Sec63"/>
    <property type="match status" value="2"/>
</dbReference>
<protein>
    <recommendedName>
        <fullName evidence="20">Activating signal cointegrator 1 complex subunit 3</fullName>
    </recommendedName>
</protein>
<dbReference type="EMBL" id="CAJOBA010003686">
    <property type="protein sequence ID" value="CAF3689719.1"/>
    <property type="molecule type" value="Genomic_DNA"/>
</dbReference>
<dbReference type="FunFam" id="3.40.50.300:FF:000102">
    <property type="entry name" value="RNA helicase, activating signal cointegrator 1"/>
    <property type="match status" value="1"/>
</dbReference>
<evidence type="ECO:0000313" key="19">
    <source>
        <dbReference type="Proteomes" id="UP000677228"/>
    </source>
</evidence>
<dbReference type="Pfam" id="PF23445">
    <property type="entry name" value="WHD_SNRNP200"/>
    <property type="match status" value="2"/>
</dbReference>
<dbReference type="InterPro" id="IPR035892">
    <property type="entry name" value="C2_domain_sf"/>
</dbReference>
<dbReference type="Gene3D" id="1.10.150.20">
    <property type="entry name" value="5' to 3' exonuclease, C-terminal subdomain"/>
    <property type="match status" value="1"/>
</dbReference>
<evidence type="ECO:0000256" key="5">
    <source>
        <dbReference type="ARBA" id="ARBA00022741"/>
    </source>
</evidence>
<dbReference type="FunFam" id="3.40.50.300:FF:000198">
    <property type="entry name" value="Activating signal cointegrator 1 complex subunit"/>
    <property type="match status" value="1"/>
</dbReference>
<dbReference type="FunFam" id="1.10.3380.10:FF:000001">
    <property type="entry name" value="U5 small nuclear ribonucleoprotein helicase"/>
    <property type="match status" value="1"/>
</dbReference>
<dbReference type="FunFam" id="1.10.3380.10:FF:000002">
    <property type="entry name" value="Activating signal cointegrator 1 complex subunit 3"/>
    <property type="match status" value="1"/>
</dbReference>
<dbReference type="InterPro" id="IPR004179">
    <property type="entry name" value="Sec63-dom"/>
</dbReference>
<feature type="coiled-coil region" evidence="13">
    <location>
        <begin position="30"/>
        <end position="83"/>
    </location>
</feature>
<dbReference type="GO" id="GO:0005737">
    <property type="term" value="C:cytoplasm"/>
    <property type="evidence" value="ECO:0007669"/>
    <property type="project" value="UniProtKB-SubCell"/>
</dbReference>
<dbReference type="SUPFAM" id="SSF158702">
    <property type="entry name" value="Sec63 N-terminal domain-like"/>
    <property type="match status" value="2"/>
</dbReference>
<dbReference type="FunFam" id="1.10.10.10:FF:000012">
    <property type="entry name" value="U5 small nuclear ribonucleoprotein helicase"/>
    <property type="match status" value="1"/>
</dbReference>
<keyword evidence="9" id="KW-0067">ATP-binding</keyword>
<feature type="domain" description="Helicase C-terminal" evidence="16">
    <location>
        <begin position="1588"/>
        <end position="1796"/>
    </location>
</feature>
<keyword evidence="11" id="KW-0413">Isomerase</keyword>
<dbReference type="InterPro" id="IPR027417">
    <property type="entry name" value="P-loop_NTPase"/>
</dbReference>
<keyword evidence="13" id="KW-0175">Coiled coil</keyword>
<evidence type="ECO:0000313" key="18">
    <source>
        <dbReference type="EMBL" id="CAF3689719.1"/>
    </source>
</evidence>
<dbReference type="FunFam" id="2.60.40.150:FF:000113">
    <property type="entry name" value="activating signal cointegrator 1 complex subunit 3"/>
    <property type="match status" value="1"/>
</dbReference>
<evidence type="ECO:0000256" key="7">
    <source>
        <dbReference type="ARBA" id="ARBA00022801"/>
    </source>
</evidence>
<dbReference type="Gene3D" id="3.40.50.300">
    <property type="entry name" value="P-loop containing nucleotide triphosphate hydrolases"/>
    <property type="match status" value="4"/>
</dbReference>
<keyword evidence="5" id="KW-0547">Nucleotide-binding</keyword>
<evidence type="ECO:0000256" key="10">
    <source>
        <dbReference type="ARBA" id="ARBA00023204"/>
    </source>
</evidence>
<dbReference type="Gene3D" id="1.10.10.10">
    <property type="entry name" value="Winged helix-like DNA-binding domain superfamily/Winged helix DNA-binding domain"/>
    <property type="match status" value="2"/>
</dbReference>
<accession>A0A8S2DEP9</accession>
<evidence type="ECO:0000256" key="12">
    <source>
        <dbReference type="ARBA" id="ARBA00023242"/>
    </source>
</evidence>
<evidence type="ECO:0000256" key="1">
    <source>
        <dbReference type="ARBA" id="ARBA00004324"/>
    </source>
</evidence>
<feature type="domain" description="Helicase ATP-binding" evidence="15">
    <location>
        <begin position="1379"/>
        <end position="1554"/>
    </location>
</feature>
<feature type="region of interest" description="Disordered" evidence="14">
    <location>
        <begin position="361"/>
        <end position="385"/>
    </location>
</feature>
<feature type="region of interest" description="Disordered" evidence="14">
    <location>
        <begin position="227"/>
        <end position="246"/>
    </location>
</feature>
<dbReference type="InterPro" id="IPR011545">
    <property type="entry name" value="DEAD/DEAH_box_helicase_dom"/>
</dbReference>
<evidence type="ECO:0000256" key="9">
    <source>
        <dbReference type="ARBA" id="ARBA00022840"/>
    </source>
</evidence>
<dbReference type="Pfam" id="PF00271">
    <property type="entry name" value="Helicase_C"/>
    <property type="match status" value="2"/>
</dbReference>
<dbReference type="CDD" id="cd18020">
    <property type="entry name" value="DEXHc_ASCC3_1"/>
    <property type="match status" value="1"/>
</dbReference>
<evidence type="ECO:0000259" key="16">
    <source>
        <dbReference type="PROSITE" id="PS51194"/>
    </source>
</evidence>
<feature type="domain" description="Helicase ATP-binding" evidence="15">
    <location>
        <begin position="516"/>
        <end position="701"/>
    </location>
</feature>
<dbReference type="InterPro" id="IPR003593">
    <property type="entry name" value="AAA+_ATPase"/>
</dbReference>
<dbReference type="Pfam" id="PF26582">
    <property type="entry name" value="ASCC3_N"/>
    <property type="match status" value="1"/>
</dbReference>
<dbReference type="SUPFAM" id="SSF81296">
    <property type="entry name" value="E set domains"/>
    <property type="match status" value="1"/>
</dbReference>
<keyword evidence="7" id="KW-0378">Hydrolase</keyword>
<evidence type="ECO:0000256" key="8">
    <source>
        <dbReference type="ARBA" id="ARBA00022806"/>
    </source>
</evidence>
<evidence type="ECO:0000256" key="2">
    <source>
        <dbReference type="ARBA" id="ARBA00004514"/>
    </source>
</evidence>
<proteinExistence type="predicted"/>
<dbReference type="CDD" id="cd18795">
    <property type="entry name" value="SF2_C_Ski2"/>
    <property type="match status" value="2"/>
</dbReference>
<dbReference type="GO" id="GO:0004386">
    <property type="term" value="F:helicase activity"/>
    <property type="evidence" value="ECO:0007669"/>
    <property type="project" value="UniProtKB-KW"/>
</dbReference>
<feature type="domain" description="Helicase C-terminal" evidence="16">
    <location>
        <begin position="736"/>
        <end position="954"/>
    </location>
</feature>
<dbReference type="GO" id="GO:0003676">
    <property type="term" value="F:nucleic acid binding"/>
    <property type="evidence" value="ECO:0007669"/>
    <property type="project" value="InterPro"/>
</dbReference>
<evidence type="ECO:0000256" key="11">
    <source>
        <dbReference type="ARBA" id="ARBA00023235"/>
    </source>
</evidence>
<dbReference type="CDD" id="cd18022">
    <property type="entry name" value="DEXHc_ASCC3_2"/>
    <property type="match status" value="1"/>
</dbReference>
<keyword evidence="6" id="KW-0227">DNA damage</keyword>
<keyword evidence="8" id="KW-0347">Helicase</keyword>
<dbReference type="SMART" id="SM00490">
    <property type="entry name" value="HELICc"/>
    <property type="match status" value="2"/>
</dbReference>
<dbReference type="PANTHER" id="PTHR47961:SF13">
    <property type="entry name" value="ACTIVATING SIGNAL COINTEGRATOR 1 COMPLEX SUBUNIT 3"/>
    <property type="match status" value="1"/>
</dbReference>
<dbReference type="Proteomes" id="UP000682733">
    <property type="component" value="Unassembled WGS sequence"/>
</dbReference>
<evidence type="ECO:0000256" key="14">
    <source>
        <dbReference type="SAM" id="MobiDB-lite"/>
    </source>
</evidence>
<evidence type="ECO:0000313" key="17">
    <source>
        <dbReference type="EMBL" id="CAF0910572.1"/>
    </source>
</evidence>
<dbReference type="FunFam" id="1.10.10.10:FF:000024">
    <property type="entry name" value="U5 small nuclear ribonucleoprotein helicase"/>
    <property type="match status" value="1"/>
</dbReference>
<gene>
    <name evidence="17" type="ORF">OVA965_LOCUS10099</name>
    <name evidence="18" type="ORF">TMI583_LOCUS10095</name>
</gene>
<comment type="caution">
    <text evidence="17">The sequence shown here is derived from an EMBL/GenBank/DDBJ whole genome shotgun (WGS) entry which is preliminary data.</text>
</comment>
<comment type="subcellular location">
    <subcellularLocation>
        <location evidence="2">Cytoplasm</location>
        <location evidence="2">Cytosol</location>
    </subcellularLocation>
    <subcellularLocation>
        <location evidence="1">Nucleus speckle</location>
    </subcellularLocation>
</comment>
<dbReference type="Gene3D" id="2.60.40.150">
    <property type="entry name" value="C2 domain"/>
    <property type="match status" value="2"/>
</dbReference>
<dbReference type="InterPro" id="IPR014001">
    <property type="entry name" value="Helicase_ATP-bd"/>
</dbReference>
<dbReference type="FunFam" id="3.40.50.300:FF:000062">
    <property type="entry name" value="U5 small nuclear ribonucleoprotein helicase"/>
    <property type="match status" value="1"/>
</dbReference>
<dbReference type="GO" id="GO:0005524">
    <property type="term" value="F:ATP binding"/>
    <property type="evidence" value="ECO:0007669"/>
    <property type="project" value="UniProtKB-KW"/>
</dbReference>
<dbReference type="PANTHER" id="PTHR47961">
    <property type="entry name" value="DNA POLYMERASE THETA, PUTATIVE (AFU_ORTHOLOGUE AFUA_1G05260)-RELATED"/>
    <property type="match status" value="1"/>
</dbReference>
<evidence type="ECO:0000256" key="13">
    <source>
        <dbReference type="SAM" id="Coils"/>
    </source>
</evidence>
<dbReference type="PIRSF" id="PIRSF039073">
    <property type="entry name" value="BRR2"/>
    <property type="match status" value="1"/>
</dbReference>
<keyword evidence="12" id="KW-0539">Nucleus</keyword>
<dbReference type="SMART" id="SM00487">
    <property type="entry name" value="DEXDc"/>
    <property type="match status" value="2"/>
</dbReference>
<evidence type="ECO:0000256" key="6">
    <source>
        <dbReference type="ARBA" id="ARBA00022763"/>
    </source>
</evidence>
<dbReference type="FunFam" id="3.40.50.300:FF:000231">
    <property type="entry name" value="Activating signal cointegrator 1 complex subunit 3"/>
    <property type="match status" value="1"/>
</dbReference>
<feature type="compositionally biased region" description="Basic and acidic residues" evidence="14">
    <location>
        <begin position="361"/>
        <end position="373"/>
    </location>
</feature>
<dbReference type="Proteomes" id="UP000677228">
    <property type="component" value="Unassembled WGS sequence"/>
</dbReference>
<dbReference type="InterPro" id="IPR036388">
    <property type="entry name" value="WH-like_DNA-bd_sf"/>
</dbReference>
<dbReference type="InterPro" id="IPR001650">
    <property type="entry name" value="Helicase_C-like"/>
</dbReference>
<dbReference type="SMART" id="SM00973">
    <property type="entry name" value="Sec63"/>
    <property type="match status" value="2"/>
</dbReference>
<evidence type="ECO:0000259" key="15">
    <source>
        <dbReference type="PROSITE" id="PS51192"/>
    </source>
</evidence>
<organism evidence="17 19">
    <name type="scientific">Didymodactylos carnosus</name>
    <dbReference type="NCBI Taxonomy" id="1234261"/>
    <lineage>
        <taxon>Eukaryota</taxon>
        <taxon>Metazoa</taxon>
        <taxon>Spiralia</taxon>
        <taxon>Gnathifera</taxon>
        <taxon>Rotifera</taxon>
        <taxon>Eurotatoria</taxon>
        <taxon>Bdelloidea</taxon>
        <taxon>Philodinida</taxon>
        <taxon>Philodinidae</taxon>
        <taxon>Didymodactylos</taxon>
    </lineage>
</organism>
<dbReference type="InterPro" id="IPR058856">
    <property type="entry name" value="ASCC3_N"/>
</dbReference>
<feature type="compositionally biased region" description="Low complexity" evidence="14">
    <location>
        <begin position="232"/>
        <end position="246"/>
    </location>
</feature>
<dbReference type="PROSITE" id="PS51194">
    <property type="entry name" value="HELICASE_CTER"/>
    <property type="match status" value="2"/>
</dbReference>